<evidence type="ECO:0000256" key="4">
    <source>
        <dbReference type="SAM" id="Coils"/>
    </source>
</evidence>
<dbReference type="GO" id="GO:0005795">
    <property type="term" value="C:Golgi stack"/>
    <property type="evidence" value="ECO:0007669"/>
    <property type="project" value="TreeGrafter"/>
</dbReference>
<gene>
    <name evidence="7" type="ORF">HBR001_LOCUS4216</name>
</gene>
<evidence type="ECO:0000313" key="7">
    <source>
        <dbReference type="EMBL" id="CAI5727965.1"/>
    </source>
</evidence>
<dbReference type="GO" id="GO:0006888">
    <property type="term" value="P:endoplasmic reticulum to Golgi vesicle-mediated transport"/>
    <property type="evidence" value="ECO:0007669"/>
    <property type="project" value="TreeGrafter"/>
</dbReference>
<feature type="coiled-coil region" evidence="4">
    <location>
        <begin position="1206"/>
        <end position="1265"/>
    </location>
</feature>
<evidence type="ECO:0000256" key="3">
    <source>
        <dbReference type="ARBA" id="ARBA00023054"/>
    </source>
</evidence>
<dbReference type="GO" id="GO:0012507">
    <property type="term" value="C:ER to Golgi transport vesicle membrane"/>
    <property type="evidence" value="ECO:0007669"/>
    <property type="project" value="TreeGrafter"/>
</dbReference>
<feature type="compositionally biased region" description="Basic and acidic residues" evidence="5">
    <location>
        <begin position="1148"/>
        <end position="1161"/>
    </location>
</feature>
<dbReference type="InterPro" id="IPR011989">
    <property type="entry name" value="ARM-like"/>
</dbReference>
<dbReference type="GO" id="GO:0048280">
    <property type="term" value="P:vesicle fusion with Golgi apparatus"/>
    <property type="evidence" value="ECO:0007669"/>
    <property type="project" value="InterPro"/>
</dbReference>
<accession>A0AAV0TYJ4</accession>
<keyword evidence="3 4" id="KW-0175">Coiled coil</keyword>
<comment type="subcellular location">
    <subcellularLocation>
        <location evidence="1">Golgi apparatus</location>
    </subcellularLocation>
</comment>
<evidence type="ECO:0000259" key="6">
    <source>
        <dbReference type="Pfam" id="PF04869"/>
    </source>
</evidence>
<feature type="region of interest" description="Disordered" evidence="5">
    <location>
        <begin position="1136"/>
        <end position="1161"/>
    </location>
</feature>
<evidence type="ECO:0000256" key="5">
    <source>
        <dbReference type="SAM" id="MobiDB-lite"/>
    </source>
</evidence>
<dbReference type="EMBL" id="CANTFL010000810">
    <property type="protein sequence ID" value="CAI5727965.1"/>
    <property type="molecule type" value="Genomic_DNA"/>
</dbReference>
<feature type="region of interest" description="Disordered" evidence="5">
    <location>
        <begin position="892"/>
        <end position="913"/>
    </location>
</feature>
<dbReference type="InterPro" id="IPR024095">
    <property type="entry name" value="Vesicle_P115"/>
</dbReference>
<reference evidence="7" key="1">
    <citation type="submission" date="2022-12" db="EMBL/GenBank/DDBJ databases">
        <authorList>
            <person name="Webb A."/>
        </authorList>
    </citation>
    <scope>NUCLEOTIDE SEQUENCE</scope>
    <source>
        <strain evidence="7">Hp1</strain>
    </source>
</reference>
<protein>
    <recommendedName>
        <fullName evidence="6">Vesicle tethering protein Uso1/P115-like head domain-containing protein</fullName>
    </recommendedName>
</protein>
<dbReference type="PANTHER" id="PTHR10013">
    <property type="entry name" value="GENERAL VESICULAR TRANSPORT FACTOR P115"/>
    <property type="match status" value="1"/>
</dbReference>
<dbReference type="GO" id="GO:0005783">
    <property type="term" value="C:endoplasmic reticulum"/>
    <property type="evidence" value="ECO:0007669"/>
    <property type="project" value="TreeGrafter"/>
</dbReference>
<feature type="coiled-coil region" evidence="4">
    <location>
        <begin position="1004"/>
        <end position="1098"/>
    </location>
</feature>
<dbReference type="GO" id="GO:0000139">
    <property type="term" value="C:Golgi membrane"/>
    <property type="evidence" value="ECO:0007669"/>
    <property type="project" value="InterPro"/>
</dbReference>
<dbReference type="Pfam" id="PF04869">
    <property type="entry name" value="Uso1_p115_head"/>
    <property type="match status" value="1"/>
</dbReference>
<comment type="caution">
    <text evidence="7">The sequence shown here is derived from an EMBL/GenBank/DDBJ whole genome shotgun (WGS) entry which is preliminary data.</text>
</comment>
<dbReference type="SUPFAM" id="SSF48371">
    <property type="entry name" value="ARM repeat"/>
    <property type="match status" value="1"/>
</dbReference>
<dbReference type="Gene3D" id="1.25.10.10">
    <property type="entry name" value="Leucine-rich Repeat Variant"/>
    <property type="match status" value="1"/>
</dbReference>
<sequence>MQAVLSRVHRIVAAPPEPTDDDFELTGISISSPSTPTSLPDPLAPPSAAVSPEIVQAVERLQCATLLTERKRAVHALQSLFDQYRVQVSTDDGHQRPSEDGVVDERALGLSAVPAVLDALVSDPRDTELMEELLEFLQTVVGRVPAAAVLVLAQPHAAVAATWGMETCLLLLQDPSPWIRGPAVALVKTLQEAQPEEFTKAVLQCKEGLRRLLEVVEDRREHIRDTALAVLGQLTGRDKNVQQFLAFEEGFDRLFQIMEAEGIADSTGTSSVVADCLHIVNNMLQDNLMTQTLFLEMPYLESHVPQLLRASGIEEGHEAGGGAASERQKRVLKLGLQLVRVLVAELHEGVNDSMLNEMAQRDRARKKHELTKIQSLVARQEALMGAVGELICCLDDTLMDVRLQALDLLRLVSEHNGGAQMILLNMYALPSGRNVLADLVSLDVGNGGDESLVSAAASTLLDTLFHDNEGARMAVLQHIQTPPPPAVPSEGYSADGRNEFSSAPVSAGRVLLDAFVVNTESIVQCGDRDDAETLNAKLVVAWKAGHRLTNLLSGSSYCKELALRVPERYTDPQARAIAGGLFLSRCVQLLRTAPDQELSPMVQSIVFQAKLSVLLLLIHWCHGCRMAVREIVGSVANLSVLVDTLSAKQKAASPRSVAETTQLRGLAALLLGCCLEILHVDEADKVVETASASAVAAIREEEDEAGLQMTRDQLLQMISNRIGLEQFTNALVQFQQTAAILACARASATQSSRVLLTYRAEYDIIDIADANAVGVSSSHEGNAHYLFMLYERGFTIFYREMAERIQKRVMAMYTDFCDGGSLRSAGVDSILSTPASAYQDLIRMQDKRILDLQRQVEELKQREMDRGCQSDVSAVTMPIQDITLVDQPAAERERFEHEKTDVGDKDKRVSESAPEMEARMDDALALVSQQPEEDHKQREQEPAVVCPVSEDVQSSLVSLSSLREQLARVQAELDAEREATRRSRSEVASSEGITACRVLHTEGEAELARRLKQLEELYVECERKDMELAESRQMLEMLVKDQAQAKNDNERLKAQLAEALSTSVRAGEAESNKYERVIDGLTADNGRLESRVDELEVAARAVYVNEQEELWQRMQEAEPADPVVPFALHETALPDNETIRTEAPADGTSREVVSDDQNRSEELLSSQLEELNVLRARVAEMETVAKERDAQAKHALSLQSQVTEYNDQARRDKERYDATVHKLEDDLARALLEKQDAERKAKAIATELENEKEQLLLAKVELDNKLGSCHPVEGADRQDNCKRLDANRSSREPFDIENAHGSTVDDLLILVASLEIQCTVLRERLMEAQGEHAVAAAVELCRQRGAVVSL</sequence>
<dbReference type="Proteomes" id="UP001162031">
    <property type="component" value="Unassembled WGS sequence"/>
</dbReference>
<dbReference type="GO" id="GO:0006886">
    <property type="term" value="P:intracellular protein transport"/>
    <property type="evidence" value="ECO:0007669"/>
    <property type="project" value="InterPro"/>
</dbReference>
<feature type="region of interest" description="Disordered" evidence="5">
    <location>
        <begin position="15"/>
        <end position="47"/>
    </location>
</feature>
<organism evidence="7 8">
    <name type="scientific">Hyaloperonospora brassicae</name>
    <name type="common">Brassica downy mildew</name>
    <name type="synonym">Peronospora brassicae</name>
    <dbReference type="NCBI Taxonomy" id="162125"/>
    <lineage>
        <taxon>Eukaryota</taxon>
        <taxon>Sar</taxon>
        <taxon>Stramenopiles</taxon>
        <taxon>Oomycota</taxon>
        <taxon>Peronosporomycetes</taxon>
        <taxon>Peronosporales</taxon>
        <taxon>Peronosporaceae</taxon>
        <taxon>Hyaloperonospora</taxon>
    </lineage>
</organism>
<feature type="compositionally biased region" description="Low complexity" evidence="5">
    <location>
        <begin position="28"/>
        <end position="47"/>
    </location>
</feature>
<dbReference type="InterPro" id="IPR016024">
    <property type="entry name" value="ARM-type_fold"/>
</dbReference>
<dbReference type="GO" id="GO:0048211">
    <property type="term" value="P:Golgi vesicle docking"/>
    <property type="evidence" value="ECO:0007669"/>
    <property type="project" value="TreeGrafter"/>
</dbReference>
<keyword evidence="2" id="KW-0333">Golgi apparatus</keyword>
<evidence type="ECO:0000256" key="2">
    <source>
        <dbReference type="ARBA" id="ARBA00023034"/>
    </source>
</evidence>
<keyword evidence="8" id="KW-1185">Reference proteome</keyword>
<dbReference type="InterPro" id="IPR006953">
    <property type="entry name" value="Vesicle_Uso1_P115_head"/>
</dbReference>
<evidence type="ECO:0000313" key="8">
    <source>
        <dbReference type="Proteomes" id="UP001162031"/>
    </source>
</evidence>
<dbReference type="PANTHER" id="PTHR10013:SF0">
    <property type="entry name" value="GENERAL VESICULAR TRANSPORT FACTOR P115"/>
    <property type="match status" value="1"/>
</dbReference>
<proteinExistence type="predicted"/>
<feature type="domain" description="Vesicle tethering protein Uso1/P115-like head" evidence="6">
    <location>
        <begin position="455"/>
        <end position="681"/>
    </location>
</feature>
<name>A0AAV0TYJ4_HYABA</name>
<evidence type="ECO:0000256" key="1">
    <source>
        <dbReference type="ARBA" id="ARBA00004555"/>
    </source>
</evidence>